<evidence type="ECO:0000256" key="3">
    <source>
        <dbReference type="ARBA" id="ARBA00022723"/>
    </source>
</evidence>
<accession>A0ABP0CX82</accession>
<protein>
    <recommendedName>
        <fullName evidence="9">RZ-type domain-containing protein</fullName>
    </recommendedName>
</protein>
<keyword evidence="5" id="KW-0347">Helicase</keyword>
<evidence type="ECO:0000256" key="2">
    <source>
        <dbReference type="ARBA" id="ARBA00022490"/>
    </source>
</evidence>
<dbReference type="Pfam" id="PF13086">
    <property type="entry name" value="AAA_11"/>
    <property type="match status" value="1"/>
</dbReference>
<dbReference type="Proteomes" id="UP001642406">
    <property type="component" value="Unassembled WGS sequence"/>
</dbReference>
<keyword evidence="5" id="KW-0547">Nucleotide-binding</keyword>
<keyword evidence="4" id="KW-0863">Zinc-finger</keyword>
<keyword evidence="7" id="KW-0391">Immunity</keyword>
<evidence type="ECO:0000256" key="7">
    <source>
        <dbReference type="ARBA" id="ARBA00022859"/>
    </source>
</evidence>
<evidence type="ECO:0000256" key="1">
    <source>
        <dbReference type="ARBA" id="ARBA00004496"/>
    </source>
</evidence>
<dbReference type="InterPro" id="IPR047187">
    <property type="entry name" value="SF1_C_Upf1"/>
</dbReference>
<keyword evidence="6" id="KW-0862">Zinc</keyword>
<keyword evidence="2" id="KW-0963">Cytoplasm</keyword>
<sequence length="1687" mass="186525">MAGTTADKIRFWELEVCPLFGMATHDTLVNSAALEEQVATIHNYLVGVEGSRLTALFDFVIDLAEAALHSSEVSVISVAELSLLVLSTLLNCGTLHIVNDSFEKYTSKLRDVAAASQPSLPQEGFSKSQALKYADFIDRRLAVGRSIPNANLTTRAAPVELASFLLRKDLPGNLSAEGPRHDNDHADIAKIAIMPTPDEINSARGEYLPTTESPTWHLPGIRGRLDREFRLLREDTVGQLRDVVRSEIDHMQNEATSKEANSTRRPKKDSIQYCVYEDAVIFKIDFSKFVGPEFVIRVRQPANGRASNEERGTMTKEAAARSLKQRYDWWTVKAKKRLQPGGLVCSIDSVGSVNFFTIGDSTMRTKSDIKEKNRWREDSSNIQKPKDTLADDPNHAYMTLTLLGANTQKQLSSALDWFFQSKTKKDSRLLVEFPGVLLDSFLHTLQALQSGSSLLNMPFIDIIAPRASDGQLQDGPFLDVPPPRYLQKPGIVLDMSCLTSTGELLEHCLEAPVTAEDIQRKTQLDGTQATALVEALSRSVALIQGPPGTGKTFLGVHLLKVLLENRQNAKLGPIIIVCYTNHALDQLLEHVLDSNPKANVLRMGSRSKSERLNQLNLREASMQVDRTRAEKRSMWSTRMQVDDHSDLLDVQFEDLNLSVSPGSIIKYLRVHDPAAYTGIFGDGAVDRNDGFSTVRSSPHDAFYKWRKGEELGPYMLGGSQRLWTLPKEERDALYLQWQNESFRQTSMAIEDEYKSYEVAKQASDAVRRSVDLRCMEAADIVGMTTTGLAKNCNLLKKLKSKVILCEEAGEVLEAHMLVSFLPSIEHAILIGDHRQLRPQVQNYELSSESLRGQQFAFDRSLFERLVSPPVEGELAVPFSQLTTQRRMHPSISALIRAPLYPALEDGPNVQAYPEVAGMAQRLFWFQHQHLEDGAARGGGKAKDADSMSRTNTFEVEMTVALVSHLFKQGTYASGDIAVLTPYLGQLMLLRQRFSSKFELTFNERDTADLEVADDLGSDGTQGDGPDSDSIDNAKSAPGGKPSTISKTKLLNSVRVATVDNFQGEEAKVVVVSLVRSNEQRRCGFLRTSNRINVLLSRAKHGMYILGNSDTCSGISMWQSVISALEAEGNMGPNLPLQCPRHPERTFEASLPDHFIQFAPDGPSVCGEQCPDVKFCQVCGADDILDQTVDFIVMSTYRETDLNEDPCIFPACGHILAMSSMDGVMNMAQHYTMQETASGSVHPVALATSSCPFDMKEAKLCPNCRGSLRNIARYGRIVRRAVLDESTKRFIRWAHQQHSELASQLVKQKELFESPAASLKNGNGQKGPKKFFSGEGRSALIKELLLGVDASRFSSLVKTRNAIVSYGDKVVADEQPYKRVADLVQFALNRRDNDQPVSSQFVFDESVIQTKCSLHAELLLMRCDIMALEQVAKRIEKTLASTKRRVGEEQAPSSLTSGIEILKRLLRTKRFAGLLKEYEASIETARQGKHIKQEAESRLCCVQLCLALWKLYGWKDDDAAKGVGGVTGDAAIPEATQEPNANNGSTASKASPEAGPLSRTGLKEIAEQHLQEAQALFRDNLSLQTKIFTELVHLAAALRDIAVYRPVSADEMRAVYNAMASEFSGSGHWYTCANGHPFTVGECGMPMQQARCPECGAPVGGQQHMNAEGVQRADAIEELGRGVDHLAM</sequence>
<reference evidence="10 11" key="1">
    <citation type="submission" date="2024-01" db="EMBL/GenBank/DDBJ databases">
        <authorList>
            <person name="Allen C."/>
            <person name="Tagirdzhanova G."/>
        </authorList>
    </citation>
    <scope>NUCLEOTIDE SEQUENCE [LARGE SCALE GENOMIC DNA]</scope>
</reference>
<name>A0ABP0CX82_9PEZI</name>
<evidence type="ECO:0000313" key="11">
    <source>
        <dbReference type="Proteomes" id="UP001642406"/>
    </source>
</evidence>
<evidence type="ECO:0000259" key="9">
    <source>
        <dbReference type="PROSITE" id="PS51981"/>
    </source>
</evidence>
<dbReference type="Pfam" id="PF20173">
    <property type="entry name" value="ZnF_RZ-type"/>
    <property type="match status" value="1"/>
</dbReference>
<feature type="region of interest" description="Disordered" evidence="8">
    <location>
        <begin position="1529"/>
        <end position="1556"/>
    </location>
</feature>
<feature type="domain" description="RZ-type" evidence="9">
    <location>
        <begin position="1606"/>
        <end position="1681"/>
    </location>
</feature>
<dbReference type="InterPro" id="IPR027417">
    <property type="entry name" value="P-loop_NTPase"/>
</dbReference>
<dbReference type="Pfam" id="PF13087">
    <property type="entry name" value="AAA_12"/>
    <property type="match status" value="1"/>
</dbReference>
<evidence type="ECO:0000256" key="5">
    <source>
        <dbReference type="ARBA" id="ARBA00022806"/>
    </source>
</evidence>
<comment type="subcellular location">
    <subcellularLocation>
        <location evidence="1">Cytoplasm</location>
    </subcellularLocation>
</comment>
<keyword evidence="5" id="KW-0378">Hydrolase</keyword>
<dbReference type="PANTHER" id="PTHR10887:SF445">
    <property type="entry name" value="NFX1-TYPE ZINC FINGER-CONTAINING PROTEIN 1"/>
    <property type="match status" value="1"/>
</dbReference>
<dbReference type="CDD" id="cd18808">
    <property type="entry name" value="SF1_C_Upf1"/>
    <property type="match status" value="1"/>
</dbReference>
<keyword evidence="11" id="KW-1185">Reference proteome</keyword>
<dbReference type="PANTHER" id="PTHR10887">
    <property type="entry name" value="DNA2/NAM7 HELICASE FAMILY"/>
    <property type="match status" value="1"/>
</dbReference>
<evidence type="ECO:0000313" key="10">
    <source>
        <dbReference type="EMBL" id="CAK7236767.1"/>
    </source>
</evidence>
<organism evidence="10 11">
    <name type="scientific">Sporothrix bragantina</name>
    <dbReference type="NCBI Taxonomy" id="671064"/>
    <lineage>
        <taxon>Eukaryota</taxon>
        <taxon>Fungi</taxon>
        <taxon>Dikarya</taxon>
        <taxon>Ascomycota</taxon>
        <taxon>Pezizomycotina</taxon>
        <taxon>Sordariomycetes</taxon>
        <taxon>Sordariomycetidae</taxon>
        <taxon>Ophiostomatales</taxon>
        <taxon>Ophiostomataceae</taxon>
        <taxon>Sporothrix</taxon>
    </lineage>
</organism>
<dbReference type="Gene3D" id="3.40.50.300">
    <property type="entry name" value="P-loop containing nucleotide triphosphate hydrolases"/>
    <property type="match status" value="2"/>
</dbReference>
<dbReference type="InterPro" id="IPR041677">
    <property type="entry name" value="DNA2/NAM7_AAA_11"/>
</dbReference>
<proteinExistence type="predicted"/>
<keyword evidence="3" id="KW-0479">Metal-binding</keyword>
<dbReference type="InterPro" id="IPR046439">
    <property type="entry name" value="ZF_RZ_dom"/>
</dbReference>
<dbReference type="InterPro" id="IPR041679">
    <property type="entry name" value="DNA2/NAM7-like_C"/>
</dbReference>
<dbReference type="EMBL" id="CAWUHC010000166">
    <property type="protein sequence ID" value="CAK7236767.1"/>
    <property type="molecule type" value="Genomic_DNA"/>
</dbReference>
<dbReference type="SUPFAM" id="SSF52540">
    <property type="entry name" value="P-loop containing nucleoside triphosphate hydrolases"/>
    <property type="match status" value="1"/>
</dbReference>
<feature type="compositionally biased region" description="Polar residues" evidence="8">
    <location>
        <begin position="1536"/>
        <end position="1548"/>
    </location>
</feature>
<evidence type="ECO:0000256" key="6">
    <source>
        <dbReference type="ARBA" id="ARBA00022833"/>
    </source>
</evidence>
<evidence type="ECO:0000256" key="8">
    <source>
        <dbReference type="SAM" id="MobiDB-lite"/>
    </source>
</evidence>
<comment type="caution">
    <text evidence="10">The sequence shown here is derived from an EMBL/GenBank/DDBJ whole genome shotgun (WGS) entry which is preliminary data.</text>
</comment>
<feature type="region of interest" description="Disordered" evidence="8">
    <location>
        <begin position="1013"/>
        <end position="1043"/>
    </location>
</feature>
<evidence type="ECO:0000256" key="4">
    <source>
        <dbReference type="ARBA" id="ARBA00022771"/>
    </source>
</evidence>
<dbReference type="InterPro" id="IPR045055">
    <property type="entry name" value="DNA2/NAM7-like"/>
</dbReference>
<dbReference type="CDD" id="cd17936">
    <property type="entry name" value="EEXXEc_NFX1"/>
    <property type="match status" value="1"/>
</dbReference>
<dbReference type="PROSITE" id="PS51981">
    <property type="entry name" value="ZF_RZ"/>
    <property type="match status" value="1"/>
</dbReference>
<keyword evidence="5" id="KW-0067">ATP-binding</keyword>
<gene>
    <name evidence="10" type="ORF">SBRCBS47491_009749</name>
</gene>